<dbReference type="InterPro" id="IPR011622">
    <property type="entry name" value="7TMR_DISM_rcpt_extracell_dom2"/>
</dbReference>
<evidence type="ECO:0000256" key="1">
    <source>
        <dbReference type="SAM" id="Phobius"/>
    </source>
</evidence>
<feature type="chain" id="PRO_5015658897" description="7TM-DISM receptor extracellular domain-containing protein" evidence="2">
    <location>
        <begin position="25"/>
        <end position="395"/>
    </location>
</feature>
<keyword evidence="6" id="KW-1185">Reference proteome</keyword>
<evidence type="ECO:0000313" key="5">
    <source>
        <dbReference type="EMBL" id="PQJ78419.1"/>
    </source>
</evidence>
<dbReference type="EMBL" id="MSCN01000001">
    <property type="protein sequence ID" value="PQJ78419.1"/>
    <property type="molecule type" value="Genomic_DNA"/>
</dbReference>
<feature type="transmembrane region" description="Helical" evidence="1">
    <location>
        <begin position="294"/>
        <end position="312"/>
    </location>
</feature>
<dbReference type="Pfam" id="PF07695">
    <property type="entry name" value="7TMR-DISM_7TM"/>
    <property type="match status" value="1"/>
</dbReference>
<protein>
    <recommendedName>
        <fullName evidence="7">7TM-DISM receptor extracellular domain-containing protein</fullName>
    </recommendedName>
</protein>
<keyword evidence="2" id="KW-0732">Signal</keyword>
<sequence>MKKEMKFKFFILLFLLKLSVFSQTDVLVYKDIIGNINIESIKDKKFKPLKKQILEKYSDDVYWFKIPAHKTNEDYVFRFVYERINEAEAYQNSIKLKKLKNQRFLSYQFSRKEDVYIKINPELHSYIPFELNNITQSSLKESNHLLLNGFYYGFAFLIIVYNLCYYILFRDDAFLYYALFLSTTTFGVFTMDGMLNFYTISGWLNEFIMVLNYLFLAFFASKFIYTYLLLDNYYTKLKKISYTIGSIAILFGILYLIFNNFYYLLILGILVFSLLLIYWICALLMFNKDFYIKIMVFAYPIILFSGIDYYILKFLGISIINIDAINIKIGAFLEMIILSFAVLYRMNVLKKENDFMHNEIVNYSKKISELSLSSKEENLGSNLDDLSHREKKFLI</sequence>
<accession>A0A2S7WLE5</accession>
<dbReference type="Pfam" id="PF07696">
    <property type="entry name" value="7TMR-DISMED2"/>
    <property type="match status" value="1"/>
</dbReference>
<dbReference type="InterPro" id="IPR011623">
    <property type="entry name" value="7TMR_DISM_rcpt_extracell_dom1"/>
</dbReference>
<feature type="domain" description="7TM-DISM receptor extracellular" evidence="4">
    <location>
        <begin position="25"/>
        <end position="93"/>
    </location>
</feature>
<gene>
    <name evidence="5" type="ORF">BTO18_04090</name>
</gene>
<name>A0A2S7WLE5_9FLAO</name>
<feature type="transmembrane region" description="Helical" evidence="1">
    <location>
        <begin position="264"/>
        <end position="287"/>
    </location>
</feature>
<feature type="transmembrane region" description="Helical" evidence="1">
    <location>
        <begin position="149"/>
        <end position="168"/>
    </location>
</feature>
<feature type="signal peptide" evidence="2">
    <location>
        <begin position="1"/>
        <end position="24"/>
    </location>
</feature>
<comment type="caution">
    <text evidence="5">The sequence shown here is derived from an EMBL/GenBank/DDBJ whole genome shotgun (WGS) entry which is preliminary data.</text>
</comment>
<organism evidence="5 6">
    <name type="scientific">Polaribacter porphyrae</name>
    <dbReference type="NCBI Taxonomy" id="1137780"/>
    <lineage>
        <taxon>Bacteria</taxon>
        <taxon>Pseudomonadati</taxon>
        <taxon>Bacteroidota</taxon>
        <taxon>Flavobacteriia</taxon>
        <taxon>Flavobacteriales</taxon>
        <taxon>Flavobacteriaceae</taxon>
    </lineage>
</organism>
<keyword evidence="1" id="KW-1133">Transmembrane helix</keyword>
<dbReference type="Proteomes" id="UP000238882">
    <property type="component" value="Unassembled WGS sequence"/>
</dbReference>
<feature type="transmembrane region" description="Helical" evidence="1">
    <location>
        <begin position="175"/>
        <end position="195"/>
    </location>
</feature>
<keyword evidence="1" id="KW-0812">Transmembrane</keyword>
<evidence type="ECO:0000259" key="4">
    <source>
        <dbReference type="Pfam" id="PF07696"/>
    </source>
</evidence>
<feature type="transmembrane region" description="Helical" evidence="1">
    <location>
        <begin position="240"/>
        <end position="258"/>
    </location>
</feature>
<evidence type="ECO:0000313" key="6">
    <source>
        <dbReference type="Proteomes" id="UP000238882"/>
    </source>
</evidence>
<feature type="domain" description="7TM-DISM receptor extracellular" evidence="3">
    <location>
        <begin position="146"/>
        <end position="345"/>
    </location>
</feature>
<proteinExistence type="predicted"/>
<feature type="transmembrane region" description="Helical" evidence="1">
    <location>
        <begin position="324"/>
        <end position="344"/>
    </location>
</feature>
<reference evidence="5 6" key="1">
    <citation type="submission" date="2016-12" db="EMBL/GenBank/DDBJ databases">
        <title>Trade-off between light-utilization and light-protection in marine flavobacteria.</title>
        <authorList>
            <person name="Kumagai Y."/>
            <person name="Yoshizawa S."/>
            <person name="Kogure K."/>
            <person name="Iwasaki W."/>
        </authorList>
    </citation>
    <scope>NUCLEOTIDE SEQUENCE [LARGE SCALE GENOMIC DNA]</scope>
    <source>
        <strain evidence="5 6">NBRC 108759</strain>
    </source>
</reference>
<evidence type="ECO:0000256" key="2">
    <source>
        <dbReference type="SAM" id="SignalP"/>
    </source>
</evidence>
<evidence type="ECO:0008006" key="7">
    <source>
        <dbReference type="Google" id="ProtNLM"/>
    </source>
</evidence>
<evidence type="ECO:0000259" key="3">
    <source>
        <dbReference type="Pfam" id="PF07695"/>
    </source>
</evidence>
<feature type="transmembrane region" description="Helical" evidence="1">
    <location>
        <begin position="207"/>
        <end position="228"/>
    </location>
</feature>
<dbReference type="AlphaFoldDB" id="A0A2S7WLE5"/>
<keyword evidence="1" id="KW-0472">Membrane</keyword>